<feature type="domain" description="Beta-lactamase-related" evidence="1">
    <location>
        <begin position="75"/>
        <end position="346"/>
    </location>
</feature>
<dbReference type="Proteomes" id="UP000676776">
    <property type="component" value="Unassembled WGS sequence"/>
</dbReference>
<organism evidence="2 3">
    <name type="scientific">Winogradskyella pelagia</name>
    <dbReference type="NCBI Taxonomy" id="2819984"/>
    <lineage>
        <taxon>Bacteria</taxon>
        <taxon>Pseudomonadati</taxon>
        <taxon>Bacteroidota</taxon>
        <taxon>Flavobacteriia</taxon>
        <taxon>Flavobacteriales</taxon>
        <taxon>Flavobacteriaceae</taxon>
        <taxon>Winogradskyella</taxon>
    </lineage>
</organism>
<dbReference type="SUPFAM" id="SSF56601">
    <property type="entry name" value="beta-lactamase/transpeptidase-like"/>
    <property type="match status" value="1"/>
</dbReference>
<keyword evidence="3" id="KW-1185">Reference proteome</keyword>
<gene>
    <name evidence="2" type="ORF">J4050_08330</name>
</gene>
<dbReference type="RefSeq" id="WP_208154113.1">
    <property type="nucleotide sequence ID" value="NZ_JAGEVF010000005.1"/>
</dbReference>
<accession>A0ABS3T1Y2</accession>
<dbReference type="InterPro" id="IPR050789">
    <property type="entry name" value="Diverse_Enzym_Activities"/>
</dbReference>
<dbReference type="InterPro" id="IPR012338">
    <property type="entry name" value="Beta-lactam/transpept-like"/>
</dbReference>
<comment type="caution">
    <text evidence="2">The sequence shown here is derived from an EMBL/GenBank/DDBJ whole genome shotgun (WGS) entry which is preliminary data.</text>
</comment>
<dbReference type="InterPro" id="IPR001466">
    <property type="entry name" value="Beta-lactam-related"/>
</dbReference>
<protein>
    <submittedName>
        <fullName evidence="2">Serine hydrolase</fullName>
    </submittedName>
</protein>
<reference evidence="2 3" key="1">
    <citation type="submission" date="2021-03" db="EMBL/GenBank/DDBJ databases">
        <title>Winogradskyella sp. nov., isolated from costal sediment.</title>
        <authorList>
            <person name="Gao C."/>
        </authorList>
    </citation>
    <scope>NUCLEOTIDE SEQUENCE [LARGE SCALE GENOMIC DNA]</scope>
    <source>
        <strain evidence="2 3">DF17</strain>
    </source>
</reference>
<dbReference type="PROSITE" id="PS51257">
    <property type="entry name" value="PROKAR_LIPOPROTEIN"/>
    <property type="match status" value="1"/>
</dbReference>
<evidence type="ECO:0000259" key="1">
    <source>
        <dbReference type="Pfam" id="PF00144"/>
    </source>
</evidence>
<dbReference type="PANTHER" id="PTHR43283:SF7">
    <property type="entry name" value="BETA-LACTAMASE-RELATED DOMAIN-CONTAINING PROTEIN"/>
    <property type="match status" value="1"/>
</dbReference>
<evidence type="ECO:0000313" key="2">
    <source>
        <dbReference type="EMBL" id="MBO3116750.1"/>
    </source>
</evidence>
<keyword evidence="2" id="KW-0378">Hydrolase</keyword>
<dbReference type="GO" id="GO:0016787">
    <property type="term" value="F:hydrolase activity"/>
    <property type="evidence" value="ECO:0007669"/>
    <property type="project" value="UniProtKB-KW"/>
</dbReference>
<dbReference type="PANTHER" id="PTHR43283">
    <property type="entry name" value="BETA-LACTAMASE-RELATED"/>
    <property type="match status" value="1"/>
</dbReference>
<dbReference type="Pfam" id="PF00144">
    <property type="entry name" value="Beta-lactamase"/>
    <property type="match status" value="1"/>
</dbReference>
<dbReference type="Gene3D" id="3.40.710.10">
    <property type="entry name" value="DD-peptidase/beta-lactamase superfamily"/>
    <property type="match status" value="1"/>
</dbReference>
<proteinExistence type="predicted"/>
<evidence type="ECO:0000313" key="3">
    <source>
        <dbReference type="Proteomes" id="UP000676776"/>
    </source>
</evidence>
<sequence length="362" mass="40524">MKFIRYTFIILFVGFIIACSNSDDSSDGENPQNEELYFPPLNSDMWETKAISDLNWNAAALQPLLDFLEDSNTKSFIILHNGRIINESYFNGTTASSNNPWFSAGKTLTAFMVGVAQEDGLLDINDSSSNYLGNGWTNLTSEQENAITVRNHITMTTGLDYNVDFTCTDANCLSYLNEPSTYWYYHNAPYTLTQSIISGALNSDFNSYFNLKLKDKIGMQGSWVSVGYNKFYFSNARSMARFGLLCLNRGIWNEDIVLGDTNYFEDMTKTSQNLNLAYGYLWWLNGKSSYKLPSSEDVFTGKLIPNAPDDLIAGLGAIDQKLYVIPSKKLVVIRMGNDGGSGELGPSGYDNLLWEKINSLIN</sequence>
<dbReference type="EMBL" id="JAGEVF010000005">
    <property type="protein sequence ID" value="MBO3116750.1"/>
    <property type="molecule type" value="Genomic_DNA"/>
</dbReference>
<name>A0ABS3T1Y2_9FLAO</name>